<dbReference type="Proteomes" id="UP001211065">
    <property type="component" value="Unassembled WGS sequence"/>
</dbReference>
<sequence>MLEKTFSLNNVGSSKNGGQLFRSSTSYLNMNLGSYTTSEPSSRNSIYQGRQHPNASIDPSCLNQKPLLSSTSQATFTDKISKVNAFQTRSSTISLYTSHSD</sequence>
<accession>A0AAD5TT33</accession>
<evidence type="ECO:0000313" key="3">
    <source>
        <dbReference type="Proteomes" id="UP001211065"/>
    </source>
</evidence>
<keyword evidence="3" id="KW-1185">Reference proteome</keyword>
<comment type="caution">
    <text evidence="2">The sequence shown here is derived from an EMBL/GenBank/DDBJ whole genome shotgun (WGS) entry which is preliminary data.</text>
</comment>
<dbReference type="AlphaFoldDB" id="A0AAD5TT33"/>
<dbReference type="EMBL" id="JADGJW010001948">
    <property type="protein sequence ID" value="KAJ3200216.1"/>
    <property type="molecule type" value="Genomic_DNA"/>
</dbReference>
<feature type="non-terminal residue" evidence="2">
    <location>
        <position position="1"/>
    </location>
</feature>
<feature type="compositionally biased region" description="Polar residues" evidence="1">
    <location>
        <begin position="34"/>
        <end position="54"/>
    </location>
</feature>
<feature type="region of interest" description="Disordered" evidence="1">
    <location>
        <begin position="34"/>
        <end position="60"/>
    </location>
</feature>
<evidence type="ECO:0000256" key="1">
    <source>
        <dbReference type="SAM" id="MobiDB-lite"/>
    </source>
</evidence>
<gene>
    <name evidence="2" type="ORF">HK099_002768</name>
</gene>
<evidence type="ECO:0000313" key="2">
    <source>
        <dbReference type="EMBL" id="KAJ3200216.1"/>
    </source>
</evidence>
<name>A0AAD5TT33_9FUNG</name>
<proteinExistence type="predicted"/>
<organism evidence="2 3">
    <name type="scientific">Clydaea vesicula</name>
    <dbReference type="NCBI Taxonomy" id="447962"/>
    <lineage>
        <taxon>Eukaryota</taxon>
        <taxon>Fungi</taxon>
        <taxon>Fungi incertae sedis</taxon>
        <taxon>Chytridiomycota</taxon>
        <taxon>Chytridiomycota incertae sedis</taxon>
        <taxon>Chytridiomycetes</taxon>
        <taxon>Lobulomycetales</taxon>
        <taxon>Lobulomycetaceae</taxon>
        <taxon>Clydaea</taxon>
    </lineage>
</organism>
<protein>
    <submittedName>
        <fullName evidence="2">Uncharacterized protein</fullName>
    </submittedName>
</protein>
<reference evidence="2" key="1">
    <citation type="submission" date="2020-05" db="EMBL/GenBank/DDBJ databases">
        <title>Phylogenomic resolution of chytrid fungi.</title>
        <authorList>
            <person name="Stajich J.E."/>
            <person name="Amses K."/>
            <person name="Simmons R."/>
            <person name="Seto K."/>
            <person name="Myers J."/>
            <person name="Bonds A."/>
            <person name="Quandt C.A."/>
            <person name="Barry K."/>
            <person name="Liu P."/>
            <person name="Grigoriev I."/>
            <person name="Longcore J.E."/>
            <person name="James T.Y."/>
        </authorList>
    </citation>
    <scope>NUCLEOTIDE SEQUENCE</scope>
    <source>
        <strain evidence="2">JEL0476</strain>
    </source>
</reference>